<evidence type="ECO:0000313" key="1">
    <source>
        <dbReference type="EMBL" id="KAH0819103.1"/>
    </source>
</evidence>
<dbReference type="EMBL" id="JABDTM020015548">
    <property type="protein sequence ID" value="KAH0819103.1"/>
    <property type="molecule type" value="Genomic_DNA"/>
</dbReference>
<gene>
    <name evidence="1" type="ORF">GEV33_003688</name>
</gene>
<sequence>MGSFQAVSKEGEGWCGQIGVRFQSSQSQVGTTPLVTDGFKRPRHQEVPLWDVSLAADKNHSPLSAWSAISDRWQLHPCDGSPPGRQISLD</sequence>
<proteinExistence type="predicted"/>
<protein>
    <submittedName>
        <fullName evidence="1">Uncharacterized protein</fullName>
    </submittedName>
</protein>
<evidence type="ECO:0000313" key="2">
    <source>
        <dbReference type="Proteomes" id="UP000719412"/>
    </source>
</evidence>
<comment type="caution">
    <text evidence="1">The sequence shown here is derived from an EMBL/GenBank/DDBJ whole genome shotgun (WGS) entry which is preliminary data.</text>
</comment>
<reference evidence="1" key="2">
    <citation type="submission" date="2021-08" db="EMBL/GenBank/DDBJ databases">
        <authorList>
            <person name="Eriksson T."/>
        </authorList>
    </citation>
    <scope>NUCLEOTIDE SEQUENCE</scope>
    <source>
        <strain evidence="1">Stoneville</strain>
        <tissue evidence="1">Whole head</tissue>
    </source>
</reference>
<reference evidence="1" key="1">
    <citation type="journal article" date="2020" name="J Insects Food Feed">
        <title>The yellow mealworm (Tenebrio molitor) genome: a resource for the emerging insects as food and feed industry.</title>
        <authorList>
            <person name="Eriksson T."/>
            <person name="Andere A."/>
            <person name="Kelstrup H."/>
            <person name="Emery V."/>
            <person name="Picard C."/>
        </authorList>
    </citation>
    <scope>NUCLEOTIDE SEQUENCE</scope>
    <source>
        <strain evidence="1">Stoneville</strain>
        <tissue evidence="1">Whole head</tissue>
    </source>
</reference>
<accession>A0A8J6HRU9</accession>
<dbReference type="AlphaFoldDB" id="A0A8J6HRU9"/>
<name>A0A8J6HRU9_TENMO</name>
<dbReference type="Proteomes" id="UP000719412">
    <property type="component" value="Unassembled WGS sequence"/>
</dbReference>
<organism evidence="1 2">
    <name type="scientific">Tenebrio molitor</name>
    <name type="common">Yellow mealworm beetle</name>
    <dbReference type="NCBI Taxonomy" id="7067"/>
    <lineage>
        <taxon>Eukaryota</taxon>
        <taxon>Metazoa</taxon>
        <taxon>Ecdysozoa</taxon>
        <taxon>Arthropoda</taxon>
        <taxon>Hexapoda</taxon>
        <taxon>Insecta</taxon>
        <taxon>Pterygota</taxon>
        <taxon>Neoptera</taxon>
        <taxon>Endopterygota</taxon>
        <taxon>Coleoptera</taxon>
        <taxon>Polyphaga</taxon>
        <taxon>Cucujiformia</taxon>
        <taxon>Tenebrionidae</taxon>
        <taxon>Tenebrio</taxon>
    </lineage>
</organism>
<keyword evidence="2" id="KW-1185">Reference proteome</keyword>